<dbReference type="Ensembl" id="ENSECRT00000034789.1">
    <property type="protein sequence ID" value="ENSECRP00000034054.1"/>
    <property type="gene ID" value="ENSECRG00000023008.1"/>
</dbReference>
<evidence type="ECO:0000256" key="2">
    <source>
        <dbReference type="SAM" id="Phobius"/>
    </source>
</evidence>
<dbReference type="InterPro" id="IPR013783">
    <property type="entry name" value="Ig-like_fold"/>
</dbReference>
<sequence>MIHPNVDICTAVTASGRPQTRRVRITKAGLCNADFVGLQLATRFSWCYDLISHGGDSVPITIQFVVRKSKPKEEKRTVHLTVARPAPEDAAVQTLDYTGRLLVHSFLGTVEDLRKEAARRGDTEVRVLRKPTTELIMNKSENYRWIQEERHLIDRSLPRMLNGKFWNQPQQMGDELCGITMTLTQTEQGYPEPLTRIGQPSCVRSETGTQMGTGTGQAFEKKNTKNLTLFFFFQGEVGITARLTFEALAEMPATSSLDVTNNGSASVYFNWKRLPHVVSFEDVQGGQKTQRFYFDTSAGVILPGDKQQFLFTFKSPNAGIFSETWELSTHPTLLGGAGIQVTLRGIALHDDRTAEMRQTIQVKLETKETQKIVGNILDGILDGVRTPERPSTPADAYLTEEDIFHQQNPELHFVHSAVEGLKNLWNRWLQPAEWDLNARNFREVSGAQAKRENRRKVPLCPDGCMTFWLFFFPNCRLQLWRGTIDGMDTQAASLRHLLGITEGDTWALDLQDDICKSPPFLYVSGLSHGRPQGMKTRLHIYMDGGGGGGTLLVAVIHLKSNTSQFSSKKLTMKKFSLFIITLIIFILLY</sequence>
<keyword evidence="2" id="KW-0472">Membrane</keyword>
<dbReference type="AlphaFoldDB" id="A0A8C4TR81"/>
<dbReference type="InterPro" id="IPR032707">
    <property type="entry name" value="MYCBPAP"/>
</dbReference>
<feature type="transmembrane region" description="Helical" evidence="2">
    <location>
        <begin position="570"/>
        <end position="588"/>
    </location>
</feature>
<feature type="region of interest" description="Disordered" evidence="1">
    <location>
        <begin position="191"/>
        <end position="217"/>
    </location>
</feature>
<keyword evidence="2" id="KW-1133">Transmembrane helix</keyword>
<name>A0A8C4TR81_ERPCA</name>
<reference evidence="3" key="2">
    <citation type="submission" date="2025-08" db="UniProtKB">
        <authorList>
            <consortium name="Ensembl"/>
        </authorList>
    </citation>
    <scope>IDENTIFICATION</scope>
</reference>
<dbReference type="PANTHER" id="PTHR48421:SF1">
    <property type="entry name" value="MYCBP-ASSOCIATED PROTEIN"/>
    <property type="match status" value="1"/>
</dbReference>
<protein>
    <submittedName>
        <fullName evidence="3">Uncharacterized protein</fullName>
    </submittedName>
</protein>
<accession>A0A8C4TR81</accession>
<dbReference type="Gene3D" id="2.60.40.10">
    <property type="entry name" value="Immunoglobulins"/>
    <property type="match status" value="1"/>
</dbReference>
<dbReference type="Proteomes" id="UP000694620">
    <property type="component" value="Chromosome 14"/>
</dbReference>
<dbReference type="Pfam" id="PF14646">
    <property type="entry name" value="MYCBPAP"/>
    <property type="match status" value="2"/>
</dbReference>
<evidence type="ECO:0000256" key="1">
    <source>
        <dbReference type="SAM" id="MobiDB-lite"/>
    </source>
</evidence>
<reference evidence="3" key="3">
    <citation type="submission" date="2025-09" db="UniProtKB">
        <authorList>
            <consortium name="Ensembl"/>
        </authorList>
    </citation>
    <scope>IDENTIFICATION</scope>
</reference>
<dbReference type="PANTHER" id="PTHR48421">
    <property type="entry name" value="MYCBP-ASSOCIATED PROTEIN"/>
    <property type="match status" value="1"/>
</dbReference>
<keyword evidence="2" id="KW-0812">Transmembrane</keyword>
<proteinExistence type="predicted"/>
<keyword evidence="4" id="KW-1185">Reference proteome</keyword>
<organism evidence="3 4">
    <name type="scientific">Erpetoichthys calabaricus</name>
    <name type="common">Rope fish</name>
    <name type="synonym">Calamoichthys calabaricus</name>
    <dbReference type="NCBI Taxonomy" id="27687"/>
    <lineage>
        <taxon>Eukaryota</taxon>
        <taxon>Metazoa</taxon>
        <taxon>Chordata</taxon>
        <taxon>Craniata</taxon>
        <taxon>Vertebrata</taxon>
        <taxon>Euteleostomi</taxon>
        <taxon>Actinopterygii</taxon>
        <taxon>Polypteriformes</taxon>
        <taxon>Polypteridae</taxon>
        <taxon>Erpetoichthys</taxon>
    </lineage>
</organism>
<reference evidence="3" key="1">
    <citation type="submission" date="2021-06" db="EMBL/GenBank/DDBJ databases">
        <authorList>
            <consortium name="Wellcome Sanger Institute Data Sharing"/>
        </authorList>
    </citation>
    <scope>NUCLEOTIDE SEQUENCE [LARGE SCALE GENOMIC DNA]</scope>
</reference>
<evidence type="ECO:0000313" key="3">
    <source>
        <dbReference type="Ensembl" id="ENSECRP00000034054.1"/>
    </source>
</evidence>
<dbReference type="GeneTree" id="ENSGT00640000091565"/>
<evidence type="ECO:0000313" key="4">
    <source>
        <dbReference type="Proteomes" id="UP000694620"/>
    </source>
</evidence>
<feature type="transmembrane region" description="Helical" evidence="2">
    <location>
        <begin position="538"/>
        <end position="558"/>
    </location>
</feature>